<evidence type="ECO:0000256" key="1">
    <source>
        <dbReference type="SAM" id="MobiDB-lite"/>
    </source>
</evidence>
<accession>A0A8H3FVQ2</accession>
<sequence>MSFPPIPNTPVKATRPCASRHKKREASSSFPSIAKLNLFRKKPPQHFPLVEPYEAAPGIWSTDAAARVFGYLETNDKRTESRVQSAAPDICQKAKRKPLPRECKQAHSAENTERHNTDTIRDEAEASPRSRKGRRDEPEITRGDWSGVRRARMRTVSRDGQLVERGANPRTGLVSPFVVSDNSEDCLEGDYIARGEVASGAPSPRRETRSGKWKQDSLGWSLVETSLLSPIAQSMSDKMSRTASKKHLEDRLPAEMPRVDSPDPENMTNGQIKKYQEEIARAYRRGGGSIAMLDPDTLTSPRQWTPQGSITPPTRFHKIQRKEVGSGVLRNSSSGDTVIIKAKNRASSPPTPRKDIMKRQEVMIAAPSNTPKGSSFESCADNSKAMGKTDHFLGRGCRTPYSQAASATRSQSYLSAGQVYGCLQDESKSSPSSTLSDRPPTSPTLTQYLPRLQFLHPSHFANLETSSYRRPKQLLPARLRLPRQQRQAVEDVCTTTFTTTSAEVPRWEQRPKMQRQEGNSVVPRVNHLSPKCETPLNGYPQSCAPRMKHSYASAIPADTLITSDFVTGRSRAIEPTEKADPVRNLVETRYQRKTQMPADCLGQSPCEDRPKILASPVQMARGLSLGSVNVVRQRYQRTQGGDECILTYDHHGNESEVVPYTTDDKEQANLPAELTIAGDSKAWFAGNWAEVEKEGETPDLTALVQEEALASRRSVVRKKADVKSLLYAAEAWVEPLAKLGYIQQVLYQMIRHVIGTFRHGLPALISLRAADATQRDRFRAMKDLALAAVYLLVLLNLFMVLRGMLVFVSKVLYWIWHPVQTILVIIGWCVVG</sequence>
<organism evidence="3 4">
    <name type="scientific">Imshaugia aleurites</name>
    <dbReference type="NCBI Taxonomy" id="172621"/>
    <lineage>
        <taxon>Eukaryota</taxon>
        <taxon>Fungi</taxon>
        <taxon>Dikarya</taxon>
        <taxon>Ascomycota</taxon>
        <taxon>Pezizomycotina</taxon>
        <taxon>Lecanoromycetes</taxon>
        <taxon>OSLEUM clade</taxon>
        <taxon>Lecanoromycetidae</taxon>
        <taxon>Lecanorales</taxon>
        <taxon>Lecanorineae</taxon>
        <taxon>Parmeliaceae</taxon>
        <taxon>Imshaugia</taxon>
    </lineage>
</organism>
<feature type="region of interest" description="Disordered" evidence="1">
    <location>
        <begin position="425"/>
        <end position="445"/>
    </location>
</feature>
<keyword evidence="2" id="KW-0472">Membrane</keyword>
<feature type="region of interest" description="Disordered" evidence="1">
    <location>
        <begin position="508"/>
        <end position="528"/>
    </location>
</feature>
<keyword evidence="2" id="KW-0812">Transmembrane</keyword>
<dbReference type="AlphaFoldDB" id="A0A8H3FVQ2"/>
<name>A0A8H3FVQ2_9LECA</name>
<feature type="region of interest" description="Disordered" evidence="1">
    <location>
        <begin position="294"/>
        <end position="313"/>
    </location>
</feature>
<feature type="region of interest" description="Disordered" evidence="1">
    <location>
        <begin position="77"/>
        <end position="151"/>
    </location>
</feature>
<feature type="compositionally biased region" description="Basic and acidic residues" evidence="1">
    <location>
        <begin position="99"/>
        <end position="142"/>
    </location>
</feature>
<feature type="transmembrane region" description="Helical" evidence="2">
    <location>
        <begin position="811"/>
        <end position="831"/>
    </location>
</feature>
<keyword evidence="4" id="KW-1185">Reference proteome</keyword>
<protein>
    <submittedName>
        <fullName evidence="3">Uncharacterized protein</fullName>
    </submittedName>
</protein>
<reference evidence="3" key="1">
    <citation type="submission" date="2021-03" db="EMBL/GenBank/DDBJ databases">
        <authorList>
            <person name="Tagirdzhanova G."/>
        </authorList>
    </citation>
    <scope>NUCLEOTIDE SEQUENCE</scope>
</reference>
<keyword evidence="2" id="KW-1133">Transmembrane helix</keyword>
<evidence type="ECO:0000313" key="3">
    <source>
        <dbReference type="EMBL" id="CAF9931803.1"/>
    </source>
</evidence>
<dbReference type="OrthoDB" id="5415055at2759"/>
<comment type="caution">
    <text evidence="3">The sequence shown here is derived from an EMBL/GenBank/DDBJ whole genome shotgun (WGS) entry which is preliminary data.</text>
</comment>
<feature type="transmembrane region" description="Helical" evidence="2">
    <location>
        <begin position="784"/>
        <end position="805"/>
    </location>
</feature>
<feature type="region of interest" description="Disordered" evidence="1">
    <location>
        <begin position="1"/>
        <end position="31"/>
    </location>
</feature>
<proteinExistence type="predicted"/>
<evidence type="ECO:0000313" key="4">
    <source>
        <dbReference type="Proteomes" id="UP000664534"/>
    </source>
</evidence>
<evidence type="ECO:0000256" key="2">
    <source>
        <dbReference type="SAM" id="Phobius"/>
    </source>
</evidence>
<gene>
    <name evidence="3" type="ORF">IMSHALPRED_008722</name>
</gene>
<dbReference type="Proteomes" id="UP000664534">
    <property type="component" value="Unassembled WGS sequence"/>
</dbReference>
<dbReference type="EMBL" id="CAJPDT010000062">
    <property type="protein sequence ID" value="CAF9931803.1"/>
    <property type="molecule type" value="Genomic_DNA"/>
</dbReference>
<feature type="compositionally biased region" description="Polar residues" evidence="1">
    <location>
        <begin position="297"/>
        <end position="312"/>
    </location>
</feature>